<dbReference type="Pfam" id="PF00250">
    <property type="entry name" value="Forkhead"/>
    <property type="match status" value="1"/>
</dbReference>
<dbReference type="GO" id="GO:0000981">
    <property type="term" value="F:DNA-binding transcription factor activity, RNA polymerase II-specific"/>
    <property type="evidence" value="ECO:0007669"/>
    <property type="project" value="TreeGrafter"/>
</dbReference>
<dbReference type="SMART" id="SM00339">
    <property type="entry name" value="FH"/>
    <property type="match status" value="1"/>
</dbReference>
<dbReference type="InParanoid" id="A0A1V9XQT9"/>
<keyword evidence="9" id="KW-1185">Reference proteome</keyword>
<dbReference type="InterPro" id="IPR001766">
    <property type="entry name" value="Fork_head_dom"/>
</dbReference>
<feature type="region of interest" description="Disordered" evidence="6">
    <location>
        <begin position="20"/>
        <end position="194"/>
    </location>
</feature>
<evidence type="ECO:0000313" key="9">
    <source>
        <dbReference type="Proteomes" id="UP000192247"/>
    </source>
</evidence>
<evidence type="ECO:0000256" key="2">
    <source>
        <dbReference type="ARBA" id="ARBA00023125"/>
    </source>
</evidence>
<evidence type="ECO:0000256" key="6">
    <source>
        <dbReference type="SAM" id="MobiDB-lite"/>
    </source>
</evidence>
<evidence type="ECO:0000256" key="4">
    <source>
        <dbReference type="ARBA" id="ARBA00023242"/>
    </source>
</evidence>
<accession>A0A1V9XQT9</accession>
<keyword evidence="1" id="KW-0805">Transcription regulation</keyword>
<dbReference type="PANTHER" id="PTHR46078:SF2">
    <property type="entry name" value="FORK-HEAD DOMAIN-CONTAINING PROTEIN"/>
    <property type="match status" value="1"/>
</dbReference>
<evidence type="ECO:0000313" key="8">
    <source>
        <dbReference type="EMBL" id="OQR75793.1"/>
    </source>
</evidence>
<feature type="DNA-binding region" description="Fork-head" evidence="5">
    <location>
        <begin position="5"/>
        <end position="57"/>
    </location>
</feature>
<gene>
    <name evidence="8" type="ORF">BIW11_08195</name>
</gene>
<keyword evidence="2 5" id="KW-0238">DNA-binding</keyword>
<name>A0A1V9XQT9_9ACAR</name>
<protein>
    <recommendedName>
        <fullName evidence="7">Fork-head domain-containing protein</fullName>
    </recommendedName>
</protein>
<keyword evidence="3" id="KW-0804">Transcription</keyword>
<dbReference type="InterPro" id="IPR036388">
    <property type="entry name" value="WH-like_DNA-bd_sf"/>
</dbReference>
<organism evidence="8 9">
    <name type="scientific">Tropilaelaps mercedesae</name>
    <dbReference type="NCBI Taxonomy" id="418985"/>
    <lineage>
        <taxon>Eukaryota</taxon>
        <taxon>Metazoa</taxon>
        <taxon>Ecdysozoa</taxon>
        <taxon>Arthropoda</taxon>
        <taxon>Chelicerata</taxon>
        <taxon>Arachnida</taxon>
        <taxon>Acari</taxon>
        <taxon>Parasitiformes</taxon>
        <taxon>Mesostigmata</taxon>
        <taxon>Gamasina</taxon>
        <taxon>Dermanyssoidea</taxon>
        <taxon>Laelapidae</taxon>
        <taxon>Tropilaelaps</taxon>
    </lineage>
</organism>
<dbReference type="GO" id="GO:0005634">
    <property type="term" value="C:nucleus"/>
    <property type="evidence" value="ECO:0007669"/>
    <property type="project" value="UniProtKB-SubCell"/>
</dbReference>
<keyword evidence="4 5" id="KW-0539">Nucleus</keyword>
<proteinExistence type="predicted"/>
<evidence type="ECO:0000259" key="7">
    <source>
        <dbReference type="PROSITE" id="PS50039"/>
    </source>
</evidence>
<feature type="compositionally biased region" description="Pro residues" evidence="6">
    <location>
        <begin position="141"/>
        <end position="156"/>
    </location>
</feature>
<dbReference type="STRING" id="418985.A0A1V9XQT9"/>
<comment type="subcellular location">
    <subcellularLocation>
        <location evidence="5">Nucleus</location>
    </subcellularLocation>
</comment>
<dbReference type="AlphaFoldDB" id="A0A1V9XQT9"/>
<dbReference type="GO" id="GO:0000978">
    <property type="term" value="F:RNA polymerase II cis-regulatory region sequence-specific DNA binding"/>
    <property type="evidence" value="ECO:0007669"/>
    <property type="project" value="TreeGrafter"/>
</dbReference>
<evidence type="ECO:0000256" key="3">
    <source>
        <dbReference type="ARBA" id="ARBA00023163"/>
    </source>
</evidence>
<comment type="caution">
    <text evidence="8">The sequence shown here is derived from an EMBL/GenBank/DDBJ whole genome shotgun (WGS) entry which is preliminary data.</text>
</comment>
<dbReference type="EMBL" id="MNPL01005776">
    <property type="protein sequence ID" value="OQR75793.1"/>
    <property type="molecule type" value="Genomic_DNA"/>
</dbReference>
<evidence type="ECO:0000256" key="5">
    <source>
        <dbReference type="PROSITE-ProRule" id="PRU00089"/>
    </source>
</evidence>
<dbReference type="OrthoDB" id="691130at2759"/>
<dbReference type="Gene3D" id="1.10.10.10">
    <property type="entry name" value="Winged helix-like DNA-binding domain superfamily/Winged helix DNA-binding domain"/>
    <property type="match status" value="1"/>
</dbReference>
<feature type="compositionally biased region" description="Low complexity" evidence="6">
    <location>
        <begin position="70"/>
        <end position="94"/>
    </location>
</feature>
<sequence>MPPTNSIRHNLSLNKYFIKVPRSKDDPGKGSYWELDMKAAQNPSDPGRTPTPTRKKKSFSSRSNPYMGVTQMPPAMSPMSQTAAMSTAASAQTSLDSPPDASLHLGPPGGNYPCESPHEPVAPHSTPIDSLMVSQRSPYGAPTPPGYGHPGGPTPPLGAHSGGAYTPPLASPQGHPHPSYTPPGGLPLGPVHMLPQSYSSAAYRLAVETSSRYFDFPYEHRPSDDVLSHQSGTSG</sequence>
<feature type="domain" description="Fork-head" evidence="7">
    <location>
        <begin position="5"/>
        <end position="57"/>
    </location>
</feature>
<dbReference type="InterPro" id="IPR045912">
    <property type="entry name" value="FOXJ2/3-like"/>
</dbReference>
<dbReference type="SUPFAM" id="SSF46785">
    <property type="entry name" value="Winged helix' DNA-binding domain"/>
    <property type="match status" value="1"/>
</dbReference>
<dbReference type="Proteomes" id="UP000192247">
    <property type="component" value="Unassembled WGS sequence"/>
</dbReference>
<reference evidence="8 9" key="1">
    <citation type="journal article" date="2017" name="Gigascience">
        <title>Draft genome of the honey bee ectoparasitic mite, Tropilaelaps mercedesae, is shaped by the parasitic life history.</title>
        <authorList>
            <person name="Dong X."/>
            <person name="Armstrong S.D."/>
            <person name="Xia D."/>
            <person name="Makepeace B.L."/>
            <person name="Darby A.C."/>
            <person name="Kadowaki T."/>
        </authorList>
    </citation>
    <scope>NUCLEOTIDE SEQUENCE [LARGE SCALE GENOMIC DNA]</scope>
    <source>
        <strain evidence="8">Wuxi-XJTLU</strain>
    </source>
</reference>
<dbReference type="PROSITE" id="PS50039">
    <property type="entry name" value="FORK_HEAD_3"/>
    <property type="match status" value="1"/>
</dbReference>
<dbReference type="InterPro" id="IPR036390">
    <property type="entry name" value="WH_DNA-bd_sf"/>
</dbReference>
<evidence type="ECO:0000256" key="1">
    <source>
        <dbReference type="ARBA" id="ARBA00023015"/>
    </source>
</evidence>
<dbReference type="PANTHER" id="PTHR46078">
    <property type="entry name" value="FORKHEAD BOX PROTEIN J2 FAMILY MEMBER"/>
    <property type="match status" value="1"/>
</dbReference>